<dbReference type="PANTHER" id="PTHR47718:SF7">
    <property type="entry name" value="PROTEIN FAR1-RELATED SEQUENCE"/>
    <property type="match status" value="1"/>
</dbReference>
<sequence>MKFAAAYKSFSQEIMEQIEYYVIYGQCDIATIRNLLQPKYPDHVFLTQDLGNAIQKIKQEKGINLSDASSLLTKLLEFQANDSQWFVKPLIDDNHLIGIFWMSPKQCKRWSKSRLAAQAFIQDERQELYEWLLQCCLEACEIPLLTFVTDADPAMIAAISIIFLKTRHMQCLYHLYQNISKNFRSCLGSFYHDFLKDFKNIQRSHCEEVFKQRIQGLIKKYKAVEKYITMLLDRKYTWVKCFTSCCFTAGTQSTQRVESENELIKKAIQSSSSFLEVQEALENRLEFESINNRYSIWKSSTLQYTQPFIIQTFFTSIDHIMKKFLTQPIHDAHYKQMCQSVCYLACQVSMSEILLSNDDLFEPFFEKEPDDNLDILLEADKDRELNLQSLISMVNHNEILEIWKVSCYNHPKCYQHVILLNNSEHLCMCFMLITHGVICQHFLKIFTVSAKAYFHLKLIPNHWYKDEYFESAKKAIQYAIQDGCDDLMQFLKEFNKRKEDQQIQAELIKQQELLNIWKITTNGNQIICNTNGILLDSMQVLDLIKHKPKGRPSSKRLKSSIEQPKSNSKSKSNVSNISNNDRCRKCGLCGEGGHYRNTCSAA</sequence>
<proteinExistence type="predicted"/>
<dbReference type="OrthoDB" id="2363731at2759"/>
<dbReference type="InterPro" id="IPR018289">
    <property type="entry name" value="MULE_transposase_dom"/>
</dbReference>
<evidence type="ECO:0000259" key="2">
    <source>
        <dbReference type="Pfam" id="PF10551"/>
    </source>
</evidence>
<accession>A0A9N9CNY8</accession>
<dbReference type="AlphaFoldDB" id="A0A9N9CNY8"/>
<feature type="domain" description="MULE transposase" evidence="2">
    <location>
        <begin position="114"/>
        <end position="178"/>
    </location>
</feature>
<dbReference type="Pfam" id="PF10551">
    <property type="entry name" value="MULE"/>
    <property type="match status" value="1"/>
</dbReference>
<name>A0A9N9CNY8_9GLOM</name>
<dbReference type="Proteomes" id="UP000789508">
    <property type="component" value="Unassembled WGS sequence"/>
</dbReference>
<gene>
    <name evidence="3" type="ORF">ALEPTO_LOCUS8514</name>
</gene>
<evidence type="ECO:0000256" key="1">
    <source>
        <dbReference type="SAM" id="MobiDB-lite"/>
    </source>
</evidence>
<dbReference type="PANTHER" id="PTHR47718">
    <property type="entry name" value="OS01G0519700 PROTEIN"/>
    <property type="match status" value="1"/>
</dbReference>
<evidence type="ECO:0000313" key="4">
    <source>
        <dbReference type="Proteomes" id="UP000789508"/>
    </source>
</evidence>
<feature type="compositionally biased region" description="Basic residues" evidence="1">
    <location>
        <begin position="548"/>
        <end position="558"/>
    </location>
</feature>
<keyword evidence="4" id="KW-1185">Reference proteome</keyword>
<reference evidence="3" key="1">
    <citation type="submission" date="2021-06" db="EMBL/GenBank/DDBJ databases">
        <authorList>
            <person name="Kallberg Y."/>
            <person name="Tangrot J."/>
            <person name="Rosling A."/>
        </authorList>
    </citation>
    <scope>NUCLEOTIDE SEQUENCE</scope>
    <source>
        <strain evidence="3">FL130A</strain>
    </source>
</reference>
<comment type="caution">
    <text evidence="3">The sequence shown here is derived from an EMBL/GenBank/DDBJ whole genome shotgun (WGS) entry which is preliminary data.</text>
</comment>
<dbReference type="EMBL" id="CAJVPS010004970">
    <property type="protein sequence ID" value="CAG8609937.1"/>
    <property type="molecule type" value="Genomic_DNA"/>
</dbReference>
<feature type="compositionally biased region" description="Low complexity" evidence="1">
    <location>
        <begin position="565"/>
        <end position="577"/>
    </location>
</feature>
<evidence type="ECO:0000313" key="3">
    <source>
        <dbReference type="EMBL" id="CAG8609937.1"/>
    </source>
</evidence>
<feature type="region of interest" description="Disordered" evidence="1">
    <location>
        <begin position="548"/>
        <end position="577"/>
    </location>
</feature>
<organism evidence="3 4">
    <name type="scientific">Ambispora leptoticha</name>
    <dbReference type="NCBI Taxonomy" id="144679"/>
    <lineage>
        <taxon>Eukaryota</taxon>
        <taxon>Fungi</taxon>
        <taxon>Fungi incertae sedis</taxon>
        <taxon>Mucoromycota</taxon>
        <taxon>Glomeromycotina</taxon>
        <taxon>Glomeromycetes</taxon>
        <taxon>Archaeosporales</taxon>
        <taxon>Ambisporaceae</taxon>
        <taxon>Ambispora</taxon>
    </lineage>
</organism>
<protein>
    <submittedName>
        <fullName evidence="3">378_t:CDS:1</fullName>
    </submittedName>
</protein>